<dbReference type="WBParaSite" id="Gr19_v10_g14452.t1">
    <property type="protein sequence ID" value="Gr19_v10_g14452.t1"/>
    <property type="gene ID" value="Gr19_v10_g14452"/>
</dbReference>
<dbReference type="InterPro" id="IPR013320">
    <property type="entry name" value="ConA-like_dom_sf"/>
</dbReference>
<dbReference type="Gene3D" id="2.60.120.920">
    <property type="match status" value="1"/>
</dbReference>
<dbReference type="InterPro" id="IPR043136">
    <property type="entry name" value="B30.2/SPRY_sf"/>
</dbReference>
<dbReference type="AlphaFoldDB" id="A0A914H761"/>
<keyword evidence="1" id="KW-1185">Reference proteome</keyword>
<sequence length="102" mass="11029">MPLDGSVGEYDGTYAYGSCGHFCGHAVKGWLQNVFGLDEPIEGKPSFGVSDVIGCGVNWATHQIIYTKNRRRLETTGFTPTKLMKSAGGHPSSAVPFIHFHS</sequence>
<evidence type="ECO:0000313" key="2">
    <source>
        <dbReference type="WBParaSite" id="Gr19_v10_g14452.t1"/>
    </source>
</evidence>
<evidence type="ECO:0000313" key="1">
    <source>
        <dbReference type="Proteomes" id="UP000887572"/>
    </source>
</evidence>
<accession>A0A914H761</accession>
<reference evidence="2" key="1">
    <citation type="submission" date="2022-11" db="UniProtKB">
        <authorList>
            <consortium name="WormBaseParasite"/>
        </authorList>
    </citation>
    <scope>IDENTIFICATION</scope>
</reference>
<proteinExistence type="predicted"/>
<name>A0A914H761_GLORO</name>
<organism evidence="1 2">
    <name type="scientific">Globodera rostochiensis</name>
    <name type="common">Golden nematode worm</name>
    <name type="synonym">Heterodera rostochiensis</name>
    <dbReference type="NCBI Taxonomy" id="31243"/>
    <lineage>
        <taxon>Eukaryota</taxon>
        <taxon>Metazoa</taxon>
        <taxon>Ecdysozoa</taxon>
        <taxon>Nematoda</taxon>
        <taxon>Chromadorea</taxon>
        <taxon>Rhabditida</taxon>
        <taxon>Tylenchina</taxon>
        <taxon>Tylenchomorpha</taxon>
        <taxon>Tylenchoidea</taxon>
        <taxon>Heteroderidae</taxon>
        <taxon>Heteroderinae</taxon>
        <taxon>Globodera</taxon>
    </lineage>
</organism>
<dbReference type="Proteomes" id="UP000887572">
    <property type="component" value="Unplaced"/>
</dbReference>
<protein>
    <submittedName>
        <fullName evidence="2">B30.2/SPRY domain-containing protein</fullName>
    </submittedName>
</protein>
<dbReference type="SUPFAM" id="SSF49899">
    <property type="entry name" value="Concanavalin A-like lectins/glucanases"/>
    <property type="match status" value="1"/>
</dbReference>